<dbReference type="Pfam" id="PF01103">
    <property type="entry name" value="Omp85"/>
    <property type="match status" value="1"/>
</dbReference>
<dbReference type="AlphaFoldDB" id="A0A8J3ATE6"/>
<dbReference type="Gene3D" id="2.40.160.50">
    <property type="entry name" value="membrane protein fhac: a member of the omp85/tpsb transporter family"/>
    <property type="match status" value="1"/>
</dbReference>
<accession>A0A8J3ATE6</accession>
<dbReference type="GO" id="GO:0019867">
    <property type="term" value="C:outer membrane"/>
    <property type="evidence" value="ECO:0007669"/>
    <property type="project" value="InterPro"/>
</dbReference>
<protein>
    <recommendedName>
        <fullName evidence="4">Bacterial surface antigen (D15) domain-containing protein</fullName>
    </recommendedName>
</protein>
<dbReference type="InterPro" id="IPR000184">
    <property type="entry name" value="Bac_surfAg_D15"/>
</dbReference>
<feature type="signal peptide" evidence="3">
    <location>
        <begin position="1"/>
        <end position="18"/>
    </location>
</feature>
<keyword evidence="6" id="KW-1185">Reference proteome</keyword>
<keyword evidence="3" id="KW-0732">Signal</keyword>
<keyword evidence="2" id="KW-0472">Membrane</keyword>
<feature type="domain" description="Bacterial surface antigen (D15)" evidence="4">
    <location>
        <begin position="172"/>
        <end position="356"/>
    </location>
</feature>
<evidence type="ECO:0000256" key="3">
    <source>
        <dbReference type="SAM" id="SignalP"/>
    </source>
</evidence>
<evidence type="ECO:0000313" key="6">
    <source>
        <dbReference type="Proteomes" id="UP000627205"/>
    </source>
</evidence>
<organism evidence="5 6">
    <name type="scientific">Oxalicibacterium solurbis</name>
    <dbReference type="NCBI Taxonomy" id="69280"/>
    <lineage>
        <taxon>Bacteria</taxon>
        <taxon>Pseudomonadati</taxon>
        <taxon>Pseudomonadota</taxon>
        <taxon>Betaproteobacteria</taxon>
        <taxon>Burkholderiales</taxon>
        <taxon>Oxalobacteraceae</taxon>
        <taxon>Oxalicibacterium</taxon>
    </lineage>
</organism>
<gene>
    <name evidence="5" type="ORF">GCM10011430_00240</name>
</gene>
<evidence type="ECO:0000256" key="2">
    <source>
        <dbReference type="ARBA" id="ARBA00023136"/>
    </source>
</evidence>
<feature type="chain" id="PRO_5035168014" description="Bacterial surface antigen (D15) domain-containing protein" evidence="3">
    <location>
        <begin position="19"/>
        <end position="385"/>
    </location>
</feature>
<dbReference type="EMBL" id="BMDP01000001">
    <property type="protein sequence ID" value="GGI52850.1"/>
    <property type="molecule type" value="Genomic_DNA"/>
</dbReference>
<proteinExistence type="predicted"/>
<evidence type="ECO:0000256" key="1">
    <source>
        <dbReference type="ARBA" id="ARBA00004370"/>
    </source>
</evidence>
<evidence type="ECO:0000259" key="4">
    <source>
        <dbReference type="Pfam" id="PF01103"/>
    </source>
</evidence>
<reference evidence="5" key="1">
    <citation type="journal article" date="2014" name="Int. J. Syst. Evol. Microbiol.">
        <title>Complete genome sequence of Corynebacterium casei LMG S-19264T (=DSM 44701T), isolated from a smear-ripened cheese.</title>
        <authorList>
            <consortium name="US DOE Joint Genome Institute (JGI-PGF)"/>
            <person name="Walter F."/>
            <person name="Albersmeier A."/>
            <person name="Kalinowski J."/>
            <person name="Ruckert C."/>
        </authorList>
    </citation>
    <scope>NUCLEOTIDE SEQUENCE</scope>
    <source>
        <strain evidence="5">CCM 7664</strain>
    </source>
</reference>
<sequence length="385" mass="41982">MTAAFTLHGAASVFVALAFLLFPAACLGQSETWDTTRDMTDGTEHAEELSRHKDGKVNYVFLPIPQSNPAIGSGATLVGLALYNPNQSRQPWVSGIGVMRAGDSRATGIVQQANLMNSRLRLLAALGHANLDLKFYGIGADAGERGTSIPLEQTGTGGFVQALYEVGTHWFLGLRYQNMYLRSKFDLSQALALGAVIPEVDLQRRTVSIGPALEYDSRDDNFYPTRGVSAKANLNFYTEGLGSDVSFRQFSASWNRYWPMAADRVLAARVAGCTVSGNVPFSDLCMYGRNNDLRGYTTGQYRDRAMLAAQMEMRWRLAPRWGGVAFAGMGSIGSSLSDLPDEKILPSIGAGLRWQASKDYKVNVSLDVAVTRDDHAVYLYVGEAF</sequence>
<comment type="subcellular location">
    <subcellularLocation>
        <location evidence="1">Membrane</location>
    </subcellularLocation>
</comment>
<dbReference type="Proteomes" id="UP000627205">
    <property type="component" value="Unassembled WGS sequence"/>
</dbReference>
<name>A0A8J3ATE6_9BURK</name>
<reference evidence="5" key="2">
    <citation type="submission" date="2020-09" db="EMBL/GenBank/DDBJ databases">
        <authorList>
            <person name="Sun Q."/>
            <person name="Sedlacek I."/>
        </authorList>
    </citation>
    <scope>NUCLEOTIDE SEQUENCE</scope>
    <source>
        <strain evidence="5">CCM 7664</strain>
    </source>
</reference>
<evidence type="ECO:0000313" key="5">
    <source>
        <dbReference type="EMBL" id="GGI52850.1"/>
    </source>
</evidence>
<comment type="caution">
    <text evidence="5">The sequence shown here is derived from an EMBL/GenBank/DDBJ whole genome shotgun (WGS) entry which is preliminary data.</text>
</comment>